<keyword evidence="4" id="KW-0808">Transferase</keyword>
<feature type="transmembrane region" description="Helical" evidence="8">
    <location>
        <begin position="284"/>
        <end position="302"/>
    </location>
</feature>
<dbReference type="Pfam" id="PF04138">
    <property type="entry name" value="GtrA_DPMS_TM"/>
    <property type="match status" value="1"/>
</dbReference>
<feature type="domain" description="Glycosyltransferase 2-like" evidence="9">
    <location>
        <begin position="20"/>
        <end position="184"/>
    </location>
</feature>
<evidence type="ECO:0000256" key="8">
    <source>
        <dbReference type="SAM" id="Phobius"/>
    </source>
</evidence>
<dbReference type="PANTHER" id="PTHR43398">
    <property type="entry name" value="DOLICHOL-PHOSPHATE MANNOSYLTRANSFERASE SUBUNIT 1"/>
    <property type="match status" value="1"/>
</dbReference>
<dbReference type="SUPFAM" id="SSF53448">
    <property type="entry name" value="Nucleotide-diphospho-sugar transferases"/>
    <property type="match status" value="1"/>
</dbReference>
<feature type="transmembrane region" description="Helical" evidence="8">
    <location>
        <begin position="352"/>
        <end position="372"/>
    </location>
</feature>
<dbReference type="InterPro" id="IPR029044">
    <property type="entry name" value="Nucleotide-diphossugar_trans"/>
</dbReference>
<feature type="transmembrane region" description="Helical" evidence="8">
    <location>
        <begin position="314"/>
        <end position="340"/>
    </location>
</feature>
<dbReference type="InterPro" id="IPR039528">
    <property type="entry name" value="DPM1-like"/>
</dbReference>
<gene>
    <name evidence="11" type="ORF">AA106555_0869</name>
</gene>
<accession>A0ABQ0QPB6</accession>
<dbReference type="EMBL" id="BAQC01000022">
    <property type="protein sequence ID" value="GBR52304.1"/>
    <property type="molecule type" value="Genomic_DNA"/>
</dbReference>
<dbReference type="Proteomes" id="UP001062632">
    <property type="component" value="Unassembled WGS sequence"/>
</dbReference>
<keyword evidence="12" id="KW-1185">Reference proteome</keyword>
<dbReference type="InterPro" id="IPR001173">
    <property type="entry name" value="Glyco_trans_2-like"/>
</dbReference>
<name>A0ABQ0QPB6_9PROT</name>
<comment type="subcellular location">
    <subcellularLocation>
        <location evidence="1">Membrane</location>
        <topology evidence="1">Multi-pass membrane protein</topology>
    </subcellularLocation>
</comment>
<feature type="domain" description="GtrA/DPMS transmembrane" evidence="10">
    <location>
        <begin position="255"/>
        <end position="372"/>
    </location>
</feature>
<evidence type="ECO:0000256" key="1">
    <source>
        <dbReference type="ARBA" id="ARBA00004141"/>
    </source>
</evidence>
<keyword evidence="7 8" id="KW-0472">Membrane</keyword>
<evidence type="ECO:0000256" key="3">
    <source>
        <dbReference type="ARBA" id="ARBA00022676"/>
    </source>
</evidence>
<dbReference type="PANTHER" id="PTHR43398:SF1">
    <property type="entry name" value="DOLICHOL-PHOSPHATE MANNOSYLTRANSFERASE SUBUNIT 1"/>
    <property type="match status" value="1"/>
</dbReference>
<evidence type="ECO:0000259" key="9">
    <source>
        <dbReference type="Pfam" id="PF00535"/>
    </source>
</evidence>
<evidence type="ECO:0000256" key="2">
    <source>
        <dbReference type="ARBA" id="ARBA00006739"/>
    </source>
</evidence>
<evidence type="ECO:0000256" key="5">
    <source>
        <dbReference type="ARBA" id="ARBA00022692"/>
    </source>
</evidence>
<sequence length="373" mass="40854">MSDALMPFPHTALLPAQLAIVVPCYNEVENVPMLVSALDQALAGIAWEVVFVDDNSPDGTASCAAQLAQSDPRIRVVKRIGRRGLSSAVIEGILASTAPYTAVMDGDLQHDEQILPEMLRRLKDGAELVVASRHIEGGDNSGLANRWRHVLSDTGIRAAQYVMPHRISDPMSGFFAIRRSTFDSLLPKLSGAGFKILLDLAMSAPVGTRIEEVPFVFRPRQAGESKLDVQVLVQFAFMLMDKVTRGRLPTRFLAFALVGLIGVLVNVSVLHVSKIAGLNFSQSQFLGTYAAMLTNFFLNNRITYHDKRLKGRRMWWGLALFVVTCSVGALANIGIARMALHDWGHGHWSRSSAAGAVMSVVWNYAVSSTLVWR</sequence>
<dbReference type="GO" id="GO:0016757">
    <property type="term" value="F:glycosyltransferase activity"/>
    <property type="evidence" value="ECO:0007669"/>
    <property type="project" value="UniProtKB-KW"/>
</dbReference>
<dbReference type="Pfam" id="PF00535">
    <property type="entry name" value="Glycos_transf_2"/>
    <property type="match status" value="1"/>
</dbReference>
<organism evidence="11 12">
    <name type="scientific">Neokomagataea thailandica NBRC 106555</name>
    <dbReference type="NCBI Taxonomy" id="1223520"/>
    <lineage>
        <taxon>Bacteria</taxon>
        <taxon>Pseudomonadati</taxon>
        <taxon>Pseudomonadota</taxon>
        <taxon>Alphaproteobacteria</taxon>
        <taxon>Acetobacterales</taxon>
        <taxon>Acetobacteraceae</taxon>
        <taxon>Neokomagataea</taxon>
    </lineage>
</organism>
<dbReference type="InterPro" id="IPR007267">
    <property type="entry name" value="GtrA_DPMS_TM"/>
</dbReference>
<evidence type="ECO:0000256" key="7">
    <source>
        <dbReference type="ARBA" id="ARBA00023136"/>
    </source>
</evidence>
<protein>
    <submittedName>
        <fullName evidence="11">Dolichol-phosphate mannosyltransferase</fullName>
    </submittedName>
</protein>
<proteinExistence type="inferred from homology"/>
<evidence type="ECO:0000256" key="6">
    <source>
        <dbReference type="ARBA" id="ARBA00022989"/>
    </source>
</evidence>
<dbReference type="CDD" id="cd06442">
    <property type="entry name" value="DPM1_like"/>
    <property type="match status" value="1"/>
</dbReference>
<comment type="similarity">
    <text evidence="2">Belongs to the glycosyltransferase 2 family.</text>
</comment>
<reference evidence="11 12" key="1">
    <citation type="submission" date="2013-04" db="EMBL/GenBank/DDBJ databases">
        <title>The genome sequencing project of 58 acetic acid bacteria.</title>
        <authorList>
            <person name="Okamoto-Kainuma A."/>
            <person name="Ishikawa M."/>
            <person name="Umino S."/>
            <person name="Koizumi Y."/>
            <person name="Shiwa Y."/>
            <person name="Yoshikawa H."/>
            <person name="Matsutani M."/>
            <person name="Matsushita K."/>
        </authorList>
    </citation>
    <scope>NUCLEOTIDE SEQUENCE [LARGE SCALE GENOMIC DNA]</scope>
    <source>
        <strain evidence="11 12">NBRC 106555</strain>
    </source>
</reference>
<dbReference type="Gene3D" id="3.90.550.10">
    <property type="entry name" value="Spore Coat Polysaccharide Biosynthesis Protein SpsA, Chain A"/>
    <property type="match status" value="1"/>
</dbReference>
<evidence type="ECO:0000313" key="11">
    <source>
        <dbReference type="EMBL" id="GBR52304.1"/>
    </source>
</evidence>
<comment type="caution">
    <text evidence="11">The sequence shown here is derived from an EMBL/GenBank/DDBJ whole genome shotgun (WGS) entry which is preliminary data.</text>
</comment>
<keyword evidence="6 8" id="KW-1133">Transmembrane helix</keyword>
<feature type="transmembrane region" description="Helical" evidence="8">
    <location>
        <begin position="252"/>
        <end position="272"/>
    </location>
</feature>
<evidence type="ECO:0000256" key="4">
    <source>
        <dbReference type="ARBA" id="ARBA00022679"/>
    </source>
</evidence>
<keyword evidence="3 11" id="KW-0328">Glycosyltransferase</keyword>
<evidence type="ECO:0000259" key="10">
    <source>
        <dbReference type="Pfam" id="PF04138"/>
    </source>
</evidence>
<evidence type="ECO:0000313" key="12">
    <source>
        <dbReference type="Proteomes" id="UP001062632"/>
    </source>
</evidence>
<keyword evidence="5 8" id="KW-0812">Transmembrane</keyword>